<dbReference type="Proteomes" id="UP000830167">
    <property type="component" value="Chromosome"/>
</dbReference>
<reference evidence="2" key="1">
    <citation type="submission" date="2021-12" db="EMBL/GenBank/DDBJ databases">
        <title>Alicyclobacillaceae gen. nov., sp. nov., isolated from chalcocite enrichment system.</title>
        <authorList>
            <person name="Jiang Z."/>
        </authorList>
    </citation>
    <scope>NUCLEOTIDE SEQUENCE</scope>
    <source>
        <strain evidence="2">MYW30-H2</strain>
    </source>
</reference>
<dbReference type="PANTHER" id="PTHR33434:SF4">
    <property type="entry name" value="PHOSPHATASE PROTEIN"/>
    <property type="match status" value="1"/>
</dbReference>
<dbReference type="NCBIfam" id="TIGR03599">
    <property type="entry name" value="YloV"/>
    <property type="match status" value="1"/>
</dbReference>
<feature type="domain" description="DhaL" evidence="1">
    <location>
        <begin position="9"/>
        <end position="201"/>
    </location>
</feature>
<dbReference type="Pfam" id="PF21645">
    <property type="entry name" value="FakA-like_M"/>
    <property type="match status" value="1"/>
</dbReference>
<protein>
    <submittedName>
        <fullName evidence="2">DAK2 domain-containing protein</fullName>
    </submittedName>
</protein>
<organism evidence="2 3">
    <name type="scientific">Fodinisporobacter ferrooxydans</name>
    <dbReference type="NCBI Taxonomy" id="2901836"/>
    <lineage>
        <taxon>Bacteria</taxon>
        <taxon>Bacillati</taxon>
        <taxon>Bacillota</taxon>
        <taxon>Bacilli</taxon>
        <taxon>Bacillales</taxon>
        <taxon>Alicyclobacillaceae</taxon>
        <taxon>Fodinisporobacter</taxon>
    </lineage>
</organism>
<dbReference type="PROSITE" id="PS51480">
    <property type="entry name" value="DHAL"/>
    <property type="match status" value="1"/>
</dbReference>
<dbReference type="SMART" id="SM01120">
    <property type="entry name" value="Dak2"/>
    <property type="match status" value="1"/>
</dbReference>
<dbReference type="InterPro" id="IPR033470">
    <property type="entry name" value="FakA-like_C"/>
</dbReference>
<dbReference type="PANTHER" id="PTHR33434">
    <property type="entry name" value="DEGV DOMAIN-CONTAINING PROTEIN DR_1986-RELATED"/>
    <property type="match status" value="1"/>
</dbReference>
<dbReference type="Pfam" id="PF02734">
    <property type="entry name" value="Dak2"/>
    <property type="match status" value="1"/>
</dbReference>
<dbReference type="SMART" id="SM01121">
    <property type="entry name" value="Dak1_2"/>
    <property type="match status" value="1"/>
</dbReference>
<dbReference type="RefSeq" id="WP_347435893.1">
    <property type="nucleotide sequence ID" value="NZ_CP089291.1"/>
</dbReference>
<name>A0ABY4CGS1_9BACL</name>
<accession>A0ABY4CGS1</accession>
<dbReference type="InterPro" id="IPR050270">
    <property type="entry name" value="DegV_domain_contain"/>
</dbReference>
<dbReference type="InterPro" id="IPR004007">
    <property type="entry name" value="DhaL_dom"/>
</dbReference>
<dbReference type="EMBL" id="CP089291">
    <property type="protein sequence ID" value="UOF89209.1"/>
    <property type="molecule type" value="Genomic_DNA"/>
</dbReference>
<dbReference type="InterPro" id="IPR019986">
    <property type="entry name" value="YloV-like"/>
</dbReference>
<dbReference type="InterPro" id="IPR048394">
    <property type="entry name" value="FakA-like_M"/>
</dbReference>
<evidence type="ECO:0000313" key="2">
    <source>
        <dbReference type="EMBL" id="UOF89209.1"/>
    </source>
</evidence>
<gene>
    <name evidence="2" type="ORF">LSG31_14970</name>
</gene>
<evidence type="ECO:0000259" key="1">
    <source>
        <dbReference type="PROSITE" id="PS51480"/>
    </source>
</evidence>
<dbReference type="Gene3D" id="1.25.40.340">
    <property type="match status" value="1"/>
</dbReference>
<proteinExistence type="predicted"/>
<sequence>MSYTRLSAQDFTQMILAGHQSLLSGKDAVNALNIFPVPDGDTGTNLSLTMTSGVNELSKYKEKPIGRLAEALATGLLMGARGNSGVILSQLFRGFAKALSNSDEMDGKAFAEALQSGVDTAYRAVAKPVEGTILTVAKDAAKAATKTARQTDDLRSVLEIIVREAEASLQRTPDLLPVLRQAGVVDSGGQGLVFIYRGFLNFVCGEQLSDASDHAAESVHKRQPYIAGAHIAHEGEYGYCTEFMIHLDIGEPSSFIDEQAERRISARMQAHGDSLLVVAMNGLVKVHIHSEHPGLVLETALEYGSLTHIKIDNMTHQHHMLAEEANEQATNEQATNDQKTDRPLETVSTGISIPDPYGIIAVAASNGIRKLLKSIGVQEFVEGGQTMNPSTEDIMCAIARTKAQTVFVLPNNPNIIMAAEQCRSMLGDAVRVIPTRSIPQAIAAIMAFDKNKTADDNAASMTEACNKVLSGQITQAVRNSNYQEKTIRTGDYLGMVEGKIAVVDGDLQTVWIHLLRQMVSEDRELVTVLYGEGVTMEQAEQFVDFAKEQFGAVEFELHEGGQPLYPFLIGVE</sequence>
<dbReference type="Pfam" id="PF13684">
    <property type="entry name" value="FakA-like_C"/>
    <property type="match status" value="1"/>
</dbReference>
<evidence type="ECO:0000313" key="3">
    <source>
        <dbReference type="Proteomes" id="UP000830167"/>
    </source>
</evidence>
<dbReference type="SUPFAM" id="SSF101473">
    <property type="entry name" value="DhaL-like"/>
    <property type="match status" value="1"/>
</dbReference>
<dbReference type="InterPro" id="IPR036117">
    <property type="entry name" value="DhaL_dom_sf"/>
</dbReference>
<keyword evidence="3" id="KW-1185">Reference proteome</keyword>